<name>A0A6M1R0I6_9ACTN</name>
<comment type="caution">
    <text evidence="1">The sequence shown here is derived from an EMBL/GenBank/DDBJ whole genome shotgun (WGS) entry which is preliminary data.</text>
</comment>
<proteinExistence type="predicted"/>
<sequence>MSNRYRIRPGYVAVRRDETRLQIGIDPPRRAIVQDGVEVRRLLTDLAAGRAVEPDHLPGRHAMQQLGNAGLLVDAERSEPPPRIGFDGPPAMVSAARALIGPDLAAPTAPNLVVLLSDGPLDRERTDEMLRVGRAHLVVESGPDTWTVGPLVVPGVTACLRCVDATLAEEDDRRAVVVSQLVGNEVPSDALLQSLALSWAVRDARTYLAGRTPASWSASVILTRDDKPTVRPWLRHPYCGCAWDLIASARADGSEPA</sequence>
<dbReference type="AlphaFoldDB" id="A0A6M1R0I6"/>
<dbReference type="Proteomes" id="UP000483261">
    <property type="component" value="Unassembled WGS sequence"/>
</dbReference>
<gene>
    <name evidence="1" type="ORF">G5C66_24125</name>
</gene>
<accession>A0A6M1R0I6</accession>
<reference evidence="1 2" key="1">
    <citation type="submission" date="2020-02" db="EMBL/GenBank/DDBJ databases">
        <title>Whole-genome analyses of novel actinobacteria.</title>
        <authorList>
            <person name="Sahin N."/>
        </authorList>
    </citation>
    <scope>NUCLEOTIDE SEQUENCE [LARGE SCALE GENOMIC DNA]</scope>
    <source>
        <strain evidence="1 2">KC13</strain>
    </source>
</reference>
<dbReference type="RefSeq" id="WP_165113978.1">
    <property type="nucleotide sequence ID" value="NZ_JAALAA010000031.1"/>
</dbReference>
<keyword evidence="2" id="KW-1185">Reference proteome</keyword>
<evidence type="ECO:0008006" key="3">
    <source>
        <dbReference type="Google" id="ProtNLM"/>
    </source>
</evidence>
<dbReference type="EMBL" id="JAALAA010000031">
    <property type="protein sequence ID" value="NGN95813.1"/>
    <property type="molecule type" value="Genomic_DNA"/>
</dbReference>
<protein>
    <recommendedName>
        <fullName evidence="3">TOMM leader peptide-binding protein</fullName>
    </recommendedName>
</protein>
<evidence type="ECO:0000313" key="1">
    <source>
        <dbReference type="EMBL" id="NGN95813.1"/>
    </source>
</evidence>
<evidence type="ECO:0000313" key="2">
    <source>
        <dbReference type="Proteomes" id="UP000483261"/>
    </source>
</evidence>
<organism evidence="1 2">
    <name type="scientific">Nocardioides turkmenicus</name>
    <dbReference type="NCBI Taxonomy" id="2711220"/>
    <lineage>
        <taxon>Bacteria</taxon>
        <taxon>Bacillati</taxon>
        <taxon>Actinomycetota</taxon>
        <taxon>Actinomycetes</taxon>
        <taxon>Propionibacteriales</taxon>
        <taxon>Nocardioidaceae</taxon>
        <taxon>Nocardioides</taxon>
    </lineage>
</organism>
<dbReference type="Gene3D" id="3.40.50.720">
    <property type="entry name" value="NAD(P)-binding Rossmann-like Domain"/>
    <property type="match status" value="1"/>
</dbReference>